<dbReference type="AlphaFoldDB" id="Q109R4"/>
<proteinExistence type="predicted"/>
<reference evidence="2" key="2">
    <citation type="submission" date="2003-05" db="EMBL/GenBank/DDBJ databases">
        <authorList>
            <person name="Buell C.R."/>
            <person name="Wing R.A."/>
            <person name="McCombie W.R."/>
            <person name="Messing J."/>
            <person name="Yuan Q."/>
            <person name="Ouyang S."/>
        </authorList>
    </citation>
    <scope>NUCLEOTIDE SEQUENCE</scope>
</reference>
<feature type="region of interest" description="Disordered" evidence="1">
    <location>
        <begin position="1"/>
        <end position="22"/>
    </location>
</feature>
<protein>
    <submittedName>
        <fullName evidence="2">Uncharacterized protein</fullName>
    </submittedName>
</protein>
<dbReference type="EMBL" id="DP000086">
    <property type="protein sequence ID" value="ABG66057.1"/>
    <property type="molecule type" value="Genomic_DNA"/>
</dbReference>
<evidence type="ECO:0000313" key="2">
    <source>
        <dbReference type="EMBL" id="ABG66057.1"/>
    </source>
</evidence>
<organism evidence="2">
    <name type="scientific">Oryza sativa subsp. japonica</name>
    <name type="common">Rice</name>
    <dbReference type="NCBI Taxonomy" id="39947"/>
    <lineage>
        <taxon>Eukaryota</taxon>
        <taxon>Viridiplantae</taxon>
        <taxon>Streptophyta</taxon>
        <taxon>Embryophyta</taxon>
        <taxon>Tracheophyta</taxon>
        <taxon>Spermatophyta</taxon>
        <taxon>Magnoliopsida</taxon>
        <taxon>Liliopsida</taxon>
        <taxon>Poales</taxon>
        <taxon>Poaceae</taxon>
        <taxon>BOP clade</taxon>
        <taxon>Oryzoideae</taxon>
        <taxon>Oryzeae</taxon>
        <taxon>Oryzinae</taxon>
        <taxon>Oryza</taxon>
        <taxon>Oryza sativa</taxon>
    </lineage>
</organism>
<sequence>MSAKTTRVTAPVPTTVHDADGTPSVDTLLLQLRELGVREDHAIRSATLPPPPLPLPRHRRSDATSAKRDKNTAEGPPVNGLRTSKNLAVKLRDLR</sequence>
<accession>Q109R4</accession>
<evidence type="ECO:0000256" key="1">
    <source>
        <dbReference type="SAM" id="MobiDB-lite"/>
    </source>
</evidence>
<reference evidence="2" key="3">
    <citation type="submission" date="2006-07" db="EMBL/GenBank/DDBJ databases">
        <authorList>
            <person name="Buell R."/>
        </authorList>
    </citation>
    <scope>NUCLEOTIDE SEQUENCE</scope>
</reference>
<feature type="compositionally biased region" description="Basic and acidic residues" evidence="1">
    <location>
        <begin position="61"/>
        <end position="72"/>
    </location>
</feature>
<gene>
    <name evidence="2" type="ordered locus">LOC_Os10g25349</name>
</gene>
<name>Q109R4_ORYSJ</name>
<reference evidence="2" key="1">
    <citation type="journal article" date="2003" name="Science">
        <title>In-depth view of structure, activity, and evolution of rice chromosome 10.</title>
        <authorList>
            <consortium name="Rice Chromosome 10 Sequencing Consortium"/>
        </authorList>
    </citation>
    <scope>NUCLEOTIDE SEQUENCE [LARGE SCALE GENOMIC DNA]</scope>
</reference>
<feature type="region of interest" description="Disordered" evidence="1">
    <location>
        <begin position="39"/>
        <end position="95"/>
    </location>
</feature>
<feature type="compositionally biased region" description="Low complexity" evidence="1">
    <location>
        <begin position="1"/>
        <end position="16"/>
    </location>
</feature>